<proteinExistence type="predicted"/>
<feature type="region of interest" description="Disordered" evidence="1">
    <location>
        <begin position="453"/>
        <end position="486"/>
    </location>
</feature>
<feature type="compositionally biased region" description="Polar residues" evidence="1">
    <location>
        <begin position="1227"/>
        <end position="1250"/>
    </location>
</feature>
<feature type="region of interest" description="Disordered" evidence="1">
    <location>
        <begin position="1226"/>
        <end position="1284"/>
    </location>
</feature>
<feature type="compositionally biased region" description="Polar residues" evidence="1">
    <location>
        <begin position="874"/>
        <end position="887"/>
    </location>
</feature>
<keyword evidence="4" id="KW-1185">Reference proteome</keyword>
<feature type="compositionally biased region" description="Polar residues" evidence="1">
    <location>
        <begin position="941"/>
        <end position="957"/>
    </location>
</feature>
<reference evidence="3 4" key="1">
    <citation type="submission" date="2024-01" db="EMBL/GenBank/DDBJ databases">
        <authorList>
            <person name="Allen C."/>
            <person name="Tagirdzhanova G."/>
        </authorList>
    </citation>
    <scope>NUCLEOTIDE SEQUENCE [LARGE SCALE GENOMIC DNA]</scope>
    <source>
        <strain evidence="3 4">CBS 119000</strain>
    </source>
</reference>
<feature type="region of interest" description="Disordered" evidence="1">
    <location>
        <begin position="1005"/>
        <end position="1029"/>
    </location>
</feature>
<feature type="compositionally biased region" description="Low complexity" evidence="1">
    <location>
        <begin position="1251"/>
        <end position="1265"/>
    </location>
</feature>
<evidence type="ECO:0000313" key="3">
    <source>
        <dbReference type="EMBL" id="CAK7265865.1"/>
    </source>
</evidence>
<dbReference type="InterPro" id="IPR015915">
    <property type="entry name" value="Kelch-typ_b-propeller"/>
</dbReference>
<dbReference type="EMBL" id="CAWUON010000014">
    <property type="protein sequence ID" value="CAK7265865.1"/>
    <property type="molecule type" value="Genomic_DNA"/>
</dbReference>
<feature type="region of interest" description="Disordered" evidence="1">
    <location>
        <begin position="901"/>
        <end position="973"/>
    </location>
</feature>
<feature type="compositionally biased region" description="Basic and acidic residues" evidence="1">
    <location>
        <begin position="961"/>
        <end position="973"/>
    </location>
</feature>
<feature type="compositionally biased region" description="Polar residues" evidence="1">
    <location>
        <begin position="1012"/>
        <end position="1028"/>
    </location>
</feature>
<evidence type="ECO:0000313" key="4">
    <source>
        <dbReference type="Proteomes" id="UP001642502"/>
    </source>
</evidence>
<feature type="region of interest" description="Disordered" evidence="1">
    <location>
        <begin position="859"/>
        <end position="887"/>
    </location>
</feature>
<feature type="compositionally biased region" description="Low complexity" evidence="1">
    <location>
        <begin position="764"/>
        <end position="781"/>
    </location>
</feature>
<keyword evidence="2" id="KW-0472">Membrane</keyword>
<dbReference type="Proteomes" id="UP001642502">
    <property type="component" value="Unassembled WGS sequence"/>
</dbReference>
<protein>
    <recommendedName>
        <fullName evidence="5">Galactose oxidase/kelch, beta-propeller</fullName>
    </recommendedName>
</protein>
<dbReference type="SUPFAM" id="SSF117281">
    <property type="entry name" value="Kelch motif"/>
    <property type="match status" value="1"/>
</dbReference>
<feature type="region of interest" description="Disordered" evidence="1">
    <location>
        <begin position="743"/>
        <end position="781"/>
    </location>
</feature>
<sequence length="1312" mass="137915">MAWTYTTAATSSAAAKWESSNVTLSSPQTGPCYLGGTTAFSNQIAPDLSNSTVYIYGGMCPTDGATTASSTTNTEVAGPSSIALPDWQSQATYSNQMLKLVPSSSTYKPSIVPSKGPPVAEAGFTFTPLFASQSNFSGAVTQSVNSVLLGGHTETAFVNLSTAAIWSLPEEVWSFISIANPVATGNTELATAEKATGLRTSAPESRSGHTAVLSEDGNSLVILGGWVGDVSQAADPQLAILQMGPDYGQWQWSIPTTQPSGLGIYGHGAALLPGNVMMVYGGYAINASSPSGELMRRASPGDSSLTFYNLTNLSWSADYVNPSYKVSSTLPSSSSSTTRTPKIGLGVGLGLGVPITVLILLLLARSCRQQYRERSRRHRAVRALAQDHQQFLHGHDEMIETSPGTLWGFGGETGFYTGGHDPYNTGRRSLGFETLRGARPDPAFLTYQSPKFGGNEEPCMPGPAFSSRSKSSRITDRGMYQPTSISDYKSFPATGGGSSAVAGSGTNGIHPIYEAEEEDDQAVVIKGTKQTSAENNSAGLTGWSVSPGTEDLADPFMTPSTQSMNTGFINPARPSMTNAATDCPIPAGQDRDVQDWVSGLEIEDLLFSSPATGANTAQTQQREKAPPINAGRGLCSVASKGSNPSRSSFLGAGAVATVAGATVGVADVRGAGEDETRTGSNLSDGSALSFLSEATTSRFRWGGTGINTIGADGKATSSDTSSASFDTAQSGFRSLRNDRSAHLHANPQSNDISNGGVFGTTSDNGRAINSSSSASGSGSIRRGVETIGGHYSGAASNFPPAGIYSSPTGYGGAASVLVAGSDDRNRHVDYGIDTLPGSPSKQKGRRTWVSSIMRIFSSSSPTNSDITSDATWDATKNSTGTGVQQGPSYRDMAHATLLRRKQGRSDWEADELREEENTAAGALRSGGHAASVGLSHGYNRSIGQSTGSGANGTSKSGNIEAGRRDGSGKSDDWDIEKAVQNRVVQVMFTMPRGEQLRVVNAEVEKDDEADVGSTTQSFDPQDYSANNDANHDDKDIMGGLSVPPPPHIQPRSYQSLQTRPPLRTAVTATIVPDEQYHALPPPSVPATTMPPASVERQDKQLQQLNEALAESRRLLSTKAIEPWMLDAQDYDFEGNATFKEEAVHEDATRSFSSEGRHGDLSWADASSVPRPLNMTMSPWRKETKEDRESVVATTAFVRNPMSGPMPTPKSAAVSGSLKPPFTLMAATPTTPTKSMSPVNSLAGTNKTPTKTISNDSLSISTSPSLKSRRSGRLRTPGLDTMPASAPAAEAASAIRKPAGFVLNMVDKFELTS</sequence>
<gene>
    <name evidence="3" type="ORF">SEPCBS119000_001736</name>
</gene>
<comment type="caution">
    <text evidence="3">The sequence shown here is derived from an EMBL/GenBank/DDBJ whole genome shotgun (WGS) entry which is preliminary data.</text>
</comment>
<organism evidence="3 4">
    <name type="scientific">Sporothrix epigloea</name>
    <dbReference type="NCBI Taxonomy" id="1892477"/>
    <lineage>
        <taxon>Eukaryota</taxon>
        <taxon>Fungi</taxon>
        <taxon>Dikarya</taxon>
        <taxon>Ascomycota</taxon>
        <taxon>Pezizomycotina</taxon>
        <taxon>Sordariomycetes</taxon>
        <taxon>Sordariomycetidae</taxon>
        <taxon>Ophiostomatales</taxon>
        <taxon>Ophiostomataceae</taxon>
        <taxon>Sporothrix</taxon>
    </lineage>
</organism>
<keyword evidence="2" id="KW-1133">Transmembrane helix</keyword>
<accession>A0ABP0DCB7</accession>
<evidence type="ECO:0000256" key="1">
    <source>
        <dbReference type="SAM" id="MobiDB-lite"/>
    </source>
</evidence>
<keyword evidence="2" id="KW-0812">Transmembrane</keyword>
<evidence type="ECO:0008006" key="5">
    <source>
        <dbReference type="Google" id="ProtNLM"/>
    </source>
</evidence>
<feature type="transmembrane region" description="Helical" evidence="2">
    <location>
        <begin position="343"/>
        <end position="364"/>
    </location>
</feature>
<evidence type="ECO:0000256" key="2">
    <source>
        <dbReference type="SAM" id="Phobius"/>
    </source>
</evidence>
<feature type="compositionally biased region" description="Polar residues" evidence="1">
    <location>
        <begin position="746"/>
        <end position="763"/>
    </location>
</feature>
<dbReference type="Gene3D" id="2.120.10.80">
    <property type="entry name" value="Kelch-type beta propeller"/>
    <property type="match status" value="1"/>
</dbReference>
<name>A0ABP0DCB7_9PEZI</name>
<feature type="compositionally biased region" description="Low complexity" evidence="1">
    <location>
        <begin position="859"/>
        <end position="869"/>
    </location>
</feature>